<protein>
    <submittedName>
        <fullName evidence="2">Uncharacterized protein</fullName>
    </submittedName>
</protein>
<keyword evidence="3" id="KW-1185">Reference proteome</keyword>
<name>A0AAD1XSK2_EUPCR</name>
<feature type="compositionally biased region" description="Basic and acidic residues" evidence="1">
    <location>
        <begin position="50"/>
        <end position="63"/>
    </location>
</feature>
<gene>
    <name evidence="2" type="ORF">ECRASSUSDP1_LOCUS19464</name>
</gene>
<sequence>MEDQKLNSYKTKFKVSDSKQLTKKKIKLVEILGAGRRKIISINNIQQKSKYKDKPHEKLQEKKTPKKKKEPVSPVKFKKLETLSLKPFNVGSVSVNKTPQKRKFRISKRRKAKNFKIRINNTCAKPRTKTSNFSYTPQYNINEYKPLSNDAKLRTISVCLLPKLPKGALAKNELNLKISEESIKNYIMENRKDKYNSWVLKQIGC</sequence>
<comment type="caution">
    <text evidence="2">The sequence shown here is derived from an EMBL/GenBank/DDBJ whole genome shotgun (WGS) entry which is preliminary data.</text>
</comment>
<evidence type="ECO:0000256" key="1">
    <source>
        <dbReference type="SAM" id="MobiDB-lite"/>
    </source>
</evidence>
<evidence type="ECO:0000313" key="2">
    <source>
        <dbReference type="EMBL" id="CAI2378072.1"/>
    </source>
</evidence>
<organism evidence="2 3">
    <name type="scientific">Euplotes crassus</name>
    <dbReference type="NCBI Taxonomy" id="5936"/>
    <lineage>
        <taxon>Eukaryota</taxon>
        <taxon>Sar</taxon>
        <taxon>Alveolata</taxon>
        <taxon>Ciliophora</taxon>
        <taxon>Intramacronucleata</taxon>
        <taxon>Spirotrichea</taxon>
        <taxon>Hypotrichia</taxon>
        <taxon>Euplotida</taxon>
        <taxon>Euplotidae</taxon>
        <taxon>Moneuplotes</taxon>
    </lineage>
</organism>
<proteinExistence type="predicted"/>
<dbReference type="Proteomes" id="UP001295684">
    <property type="component" value="Unassembled WGS sequence"/>
</dbReference>
<dbReference type="EMBL" id="CAMPGE010019762">
    <property type="protein sequence ID" value="CAI2378072.1"/>
    <property type="molecule type" value="Genomic_DNA"/>
</dbReference>
<reference evidence="2" key="1">
    <citation type="submission" date="2023-07" db="EMBL/GenBank/DDBJ databases">
        <authorList>
            <consortium name="AG Swart"/>
            <person name="Singh M."/>
            <person name="Singh A."/>
            <person name="Seah K."/>
            <person name="Emmerich C."/>
        </authorList>
    </citation>
    <scope>NUCLEOTIDE SEQUENCE</scope>
    <source>
        <strain evidence="2">DP1</strain>
    </source>
</reference>
<dbReference type="AlphaFoldDB" id="A0AAD1XSK2"/>
<accession>A0AAD1XSK2</accession>
<evidence type="ECO:0000313" key="3">
    <source>
        <dbReference type="Proteomes" id="UP001295684"/>
    </source>
</evidence>
<feature type="region of interest" description="Disordered" evidence="1">
    <location>
        <begin position="42"/>
        <end position="73"/>
    </location>
</feature>